<dbReference type="OrthoDB" id="9798237at2"/>
<dbReference type="AlphaFoldDB" id="A0A1C3WQL8"/>
<evidence type="ECO:0000313" key="3">
    <source>
        <dbReference type="EMBL" id="SCB42271.1"/>
    </source>
</evidence>
<name>A0A1C3WQL8_9HYPH</name>
<feature type="region of interest" description="Disordered" evidence="1">
    <location>
        <begin position="1"/>
        <end position="24"/>
    </location>
</feature>
<evidence type="ECO:0000256" key="1">
    <source>
        <dbReference type="SAM" id="MobiDB-lite"/>
    </source>
</evidence>
<sequence length="152" mass="16909">MAHSGGSVANRTEEPGSRQTVQEEPLDALGRPLAFILTGGEAADCKAYDALISLPERSPGALLADKGYDAETIRADLAERKIETVIPGTSNRRVKIEHDRALYRQRNRIERIFGHLKVNRAIATRYDQLANSFLGMVYLATARYWLKFVHAA</sequence>
<evidence type="ECO:0000313" key="4">
    <source>
        <dbReference type="Proteomes" id="UP000199205"/>
    </source>
</evidence>
<dbReference type="Proteomes" id="UP000199205">
    <property type="component" value="Unassembled WGS sequence"/>
</dbReference>
<feature type="domain" description="Transposase IS4-like" evidence="2">
    <location>
        <begin position="28"/>
        <end position="143"/>
    </location>
</feature>
<dbReference type="GO" id="GO:0004803">
    <property type="term" value="F:transposase activity"/>
    <property type="evidence" value="ECO:0007669"/>
    <property type="project" value="InterPro"/>
</dbReference>
<dbReference type="PANTHER" id="PTHR30007:SF1">
    <property type="entry name" value="BLR1914 PROTEIN"/>
    <property type="match status" value="1"/>
</dbReference>
<reference evidence="3 4" key="1">
    <citation type="submission" date="2016-08" db="EMBL/GenBank/DDBJ databases">
        <authorList>
            <person name="Seilhamer J.J."/>
        </authorList>
    </citation>
    <scope>NUCLEOTIDE SEQUENCE [LARGE SCALE GENOMIC DNA]</scope>
    <source>
        <strain evidence="3 4">P1-7</strain>
    </source>
</reference>
<dbReference type="InterPro" id="IPR002559">
    <property type="entry name" value="Transposase_11"/>
</dbReference>
<gene>
    <name evidence="3" type="ORF">GA0061101_11561</name>
</gene>
<organism evidence="3 4">
    <name type="scientific">Rhizobium lusitanum</name>
    <dbReference type="NCBI Taxonomy" id="293958"/>
    <lineage>
        <taxon>Bacteria</taxon>
        <taxon>Pseudomonadati</taxon>
        <taxon>Pseudomonadota</taxon>
        <taxon>Alphaproteobacteria</taxon>
        <taxon>Hyphomicrobiales</taxon>
        <taxon>Rhizobiaceae</taxon>
        <taxon>Rhizobium/Agrobacterium group</taxon>
        <taxon>Rhizobium</taxon>
    </lineage>
</organism>
<dbReference type="EMBL" id="FMAF01000015">
    <property type="protein sequence ID" value="SCB42271.1"/>
    <property type="molecule type" value="Genomic_DNA"/>
</dbReference>
<dbReference type="PANTHER" id="PTHR30007">
    <property type="entry name" value="PHP DOMAIN PROTEIN"/>
    <property type="match status" value="1"/>
</dbReference>
<dbReference type="GO" id="GO:0006313">
    <property type="term" value="P:DNA transposition"/>
    <property type="evidence" value="ECO:0007669"/>
    <property type="project" value="InterPro"/>
</dbReference>
<dbReference type="GO" id="GO:0003677">
    <property type="term" value="F:DNA binding"/>
    <property type="evidence" value="ECO:0007669"/>
    <property type="project" value="InterPro"/>
</dbReference>
<dbReference type="Pfam" id="PF01609">
    <property type="entry name" value="DDE_Tnp_1"/>
    <property type="match status" value="1"/>
</dbReference>
<protein>
    <submittedName>
        <fullName evidence="3">Transposase</fullName>
    </submittedName>
</protein>
<dbReference type="NCBIfam" id="NF033580">
    <property type="entry name" value="transpos_IS5_3"/>
    <property type="match status" value="1"/>
</dbReference>
<proteinExistence type="predicted"/>
<accession>A0A1C3WQL8</accession>
<evidence type="ECO:0000259" key="2">
    <source>
        <dbReference type="Pfam" id="PF01609"/>
    </source>
</evidence>